<keyword evidence="4" id="KW-1185">Reference proteome</keyword>
<evidence type="ECO:0000313" key="3">
    <source>
        <dbReference type="EMBL" id="CAK9058254.1"/>
    </source>
</evidence>
<dbReference type="Proteomes" id="UP001642464">
    <property type="component" value="Unassembled WGS sequence"/>
</dbReference>
<feature type="transmembrane region" description="Helical" evidence="2">
    <location>
        <begin position="756"/>
        <end position="780"/>
    </location>
</feature>
<feature type="transmembrane region" description="Helical" evidence="2">
    <location>
        <begin position="329"/>
        <end position="349"/>
    </location>
</feature>
<comment type="caution">
    <text evidence="3">The sequence shown here is derived from an EMBL/GenBank/DDBJ whole genome shotgun (WGS) entry which is preliminary data.</text>
</comment>
<name>A0ABP0N7B4_9DINO</name>
<dbReference type="Pfam" id="PF07690">
    <property type="entry name" value="MFS_1"/>
    <property type="match status" value="1"/>
</dbReference>
<feature type="transmembrane region" description="Helical" evidence="2">
    <location>
        <begin position="1000"/>
        <end position="1026"/>
    </location>
</feature>
<feature type="transmembrane region" description="Helical" evidence="2">
    <location>
        <begin position="355"/>
        <end position="376"/>
    </location>
</feature>
<keyword evidence="2" id="KW-0472">Membrane</keyword>
<proteinExistence type="predicted"/>
<feature type="transmembrane region" description="Helical" evidence="2">
    <location>
        <begin position="786"/>
        <end position="812"/>
    </location>
</feature>
<feature type="transmembrane region" description="Helical" evidence="2">
    <location>
        <begin position="388"/>
        <end position="413"/>
    </location>
</feature>
<feature type="transmembrane region" description="Helical" evidence="2">
    <location>
        <begin position="73"/>
        <end position="89"/>
    </location>
</feature>
<organism evidence="3 4">
    <name type="scientific">Durusdinium trenchii</name>
    <dbReference type="NCBI Taxonomy" id="1381693"/>
    <lineage>
        <taxon>Eukaryota</taxon>
        <taxon>Sar</taxon>
        <taxon>Alveolata</taxon>
        <taxon>Dinophyceae</taxon>
        <taxon>Suessiales</taxon>
        <taxon>Symbiodiniaceae</taxon>
        <taxon>Durusdinium</taxon>
    </lineage>
</organism>
<feature type="transmembrane region" description="Helical" evidence="2">
    <location>
        <begin position="250"/>
        <end position="273"/>
    </location>
</feature>
<dbReference type="CDD" id="cd06174">
    <property type="entry name" value="MFS"/>
    <property type="match status" value="1"/>
</dbReference>
<feature type="transmembrane region" description="Helical" evidence="2">
    <location>
        <begin position="109"/>
        <end position="130"/>
    </location>
</feature>
<feature type="region of interest" description="Disordered" evidence="1">
    <location>
        <begin position="893"/>
        <end position="919"/>
    </location>
</feature>
<dbReference type="Gene3D" id="1.20.1250.20">
    <property type="entry name" value="MFS general substrate transporter like domains"/>
    <property type="match status" value="2"/>
</dbReference>
<feature type="transmembrane region" description="Helical" evidence="2">
    <location>
        <begin position="862"/>
        <end position="884"/>
    </location>
</feature>
<sequence>MVQQKLTVFAHLVADFTGPLTKDMTAESFSDRLVPFTLTTWLFLLFLCLIFFAHETYAARVKPLLANEEKSSTVLFQSSLLFYWFYGYVNEAMLMPVTLDFAASMGQSATMSGFFISCSLVASILGVVMGKRVVNEEFWDQQLARALILWSNLLASLFMLLEAVVSNSAVHWSLPSKRAVFWVMILLSQVHAFGLALPHVPLMVMWGKLTPKSEMSFWMILTQCARQGGLLAGPAVFALVSVIVKQGQPVAPASLLAWVIFAQVVFGLSSILLNSMVIPPVLPDPDTPDAPEAPRSPGRGTCELSVDALELDQRREVVRGMVFYAFERYFVTASIEVSTIMLLEVSYGWSVELSGTIFTVVSLSSLAFSGLASAVISRQVLTESTVFLACNVVALAGVIFLFDFGTGAFGLLLADGLVYGCASVSNGIAEGWGSRAAKEGTDFSNEVYRTWNTSLACAARFLAPVVARTILDFGGRNLYAALQLAMVALSTSTVYKAVSMIWNLSREVHSFKNGKEASCRSTATDHTHHTHREAFEARCVEFRCGDDEERWSKDEQSACSTFAVYGLKRLGVFRKAKLYMFHRVRRLAKASILASRRVKPLIRIFRGIMVQQNLTAFSHSVDLRGPLTKDITAESFSERLVPFTLTTWLCLLFLYLIFFAHEMYAARVKPLWANEQKASSLMFQSSVLFYWFYWYVNEAMLLPVTLDFAVSMGQSATMSGFFISSSLIALILGLFMGKKLVPEASFDQRRARSLLVWSNLVATLFMLLEAAVCNSAVHWSMPAKGVVFWVMILISQAHGFVGALPYVPLMVMWGKFTPKSEMSFWMILTQCVRQSGLLVGPAIFALVSVLVKGGSPIAPPSLMAWVVLAQAVLGLASVLLNALVIPQQMPPLPDADADDAEEPEDVTLSNDPKTERSVEELELPQRQEVVQGMIFYAFERQLVTASIEVSTIMLLEVSYGWSVELSGIVFTVVSFTGLAFAGLSTWMISHQVCQESTVFFACNAIALVGVIFLFDFGTGAFGLLLADGLVYGCASVSNGIAEGWASRAAKEGSDFSIEVYRTWNMSLACAARFMAPMVARTVLDFGGRNLYAALQLVMVALSTSTVYKVVSMTWDLSHEVTQNGKESGKEV</sequence>
<reference evidence="3 4" key="1">
    <citation type="submission" date="2024-02" db="EMBL/GenBank/DDBJ databases">
        <authorList>
            <person name="Chen Y."/>
            <person name="Shah S."/>
            <person name="Dougan E. K."/>
            <person name="Thang M."/>
            <person name="Chan C."/>
        </authorList>
    </citation>
    <scope>NUCLEOTIDE SEQUENCE [LARGE SCALE GENOMIC DNA]</scope>
</reference>
<dbReference type="InterPro" id="IPR036259">
    <property type="entry name" value="MFS_trans_sf"/>
</dbReference>
<evidence type="ECO:0008006" key="5">
    <source>
        <dbReference type="Google" id="ProtNLM"/>
    </source>
</evidence>
<accession>A0ABP0N7B4</accession>
<dbReference type="InterPro" id="IPR011701">
    <property type="entry name" value="MFS"/>
</dbReference>
<evidence type="ECO:0000256" key="1">
    <source>
        <dbReference type="SAM" id="MobiDB-lite"/>
    </source>
</evidence>
<gene>
    <name evidence="3" type="ORF">SCF082_LOCUS31091</name>
</gene>
<feature type="transmembrane region" description="Helical" evidence="2">
    <location>
        <begin position="640"/>
        <end position="658"/>
    </location>
</feature>
<feature type="transmembrane region" description="Helical" evidence="2">
    <location>
        <begin position="181"/>
        <end position="207"/>
    </location>
</feature>
<feature type="transmembrane region" description="Helical" evidence="2">
    <location>
        <begin position="716"/>
        <end position="735"/>
    </location>
</feature>
<feature type="transmembrane region" description="Helical" evidence="2">
    <location>
        <begin position="228"/>
        <end position="244"/>
    </location>
</feature>
<evidence type="ECO:0000313" key="4">
    <source>
        <dbReference type="Proteomes" id="UP001642464"/>
    </source>
</evidence>
<feature type="compositionally biased region" description="Acidic residues" evidence="1">
    <location>
        <begin position="895"/>
        <end position="905"/>
    </location>
</feature>
<dbReference type="EMBL" id="CAXAMM010026113">
    <property type="protein sequence ID" value="CAK9058254.1"/>
    <property type="molecule type" value="Genomic_DNA"/>
</dbReference>
<evidence type="ECO:0000256" key="2">
    <source>
        <dbReference type="SAM" id="Phobius"/>
    </source>
</evidence>
<dbReference type="SUPFAM" id="SSF103473">
    <property type="entry name" value="MFS general substrate transporter"/>
    <property type="match status" value="2"/>
</dbReference>
<protein>
    <recommendedName>
        <fullName evidence="5">ADP,ATP carrier protein</fullName>
    </recommendedName>
</protein>
<feature type="transmembrane region" description="Helical" evidence="2">
    <location>
        <begin position="142"/>
        <end position="161"/>
    </location>
</feature>
<feature type="transmembrane region" description="Helical" evidence="2">
    <location>
        <begin position="967"/>
        <end position="988"/>
    </location>
</feature>
<keyword evidence="2" id="KW-1133">Transmembrane helix</keyword>
<feature type="transmembrane region" description="Helical" evidence="2">
    <location>
        <begin position="33"/>
        <end position="52"/>
    </location>
</feature>
<feature type="transmembrane region" description="Helical" evidence="2">
    <location>
        <begin position="824"/>
        <end position="850"/>
    </location>
</feature>
<keyword evidence="2" id="KW-0812">Transmembrane</keyword>